<dbReference type="OrthoDB" id="9811967at2"/>
<dbReference type="GO" id="GO:0005886">
    <property type="term" value="C:plasma membrane"/>
    <property type="evidence" value="ECO:0007669"/>
    <property type="project" value="UniProtKB-SubCell"/>
</dbReference>
<sequence>MIQYFKYIPITFILGFIVDAVVGDPRNIPHPVQLIGRLITFLEKRLLVKEDSDDKKYKKGMLLTFLVVLSTAFWGIFILYCAFLVDKEVGLIVMTVMSWQSIAAKSLCQAAMDVHEPLKDGNIEGARTAVSMIVGRDTALLDKDGITRAAVETVAENTNDGVICPMFYLAIGGPVLAFIYKAVSTMDSMIGYKNDKYMFFGRSAAKLDDIFAFVPARISAVLMMAAAFLLELTDKAHYSFKDSVRIFKRDRFNHASPNSAQCESVCAGALGLRLAGPAVYFGEMHSKPYIGDEKRKIEADDIVRACRLMYITALFPVIVYSIIEVIRIYVV</sequence>
<gene>
    <name evidence="9" type="primary">cobD</name>
    <name evidence="10" type="ORF">bhn_I2351</name>
</gene>
<dbReference type="GO" id="GO:0048472">
    <property type="term" value="F:threonine-phosphate decarboxylase activity"/>
    <property type="evidence" value="ECO:0007669"/>
    <property type="project" value="InterPro"/>
</dbReference>
<keyword evidence="5 9" id="KW-0169">Cobalamin biosynthesis</keyword>
<name>A0A1D9P4W6_9FIRM</name>
<keyword evidence="7 9" id="KW-1133">Transmembrane helix</keyword>
<comment type="pathway">
    <text evidence="2 9">Cofactor biosynthesis; adenosylcobalamin biosynthesis.</text>
</comment>
<feature type="transmembrane region" description="Helical" evidence="9">
    <location>
        <begin position="210"/>
        <end position="230"/>
    </location>
</feature>
<dbReference type="NCBIfam" id="TIGR00380">
    <property type="entry name" value="cobal_cbiB"/>
    <property type="match status" value="1"/>
</dbReference>
<dbReference type="PANTHER" id="PTHR34308">
    <property type="entry name" value="COBALAMIN BIOSYNTHESIS PROTEIN CBIB"/>
    <property type="match status" value="1"/>
</dbReference>
<evidence type="ECO:0000256" key="1">
    <source>
        <dbReference type="ARBA" id="ARBA00004651"/>
    </source>
</evidence>
<dbReference type="KEGG" id="bhu:bhn_I2351"/>
<keyword evidence="11" id="KW-1185">Reference proteome</keyword>
<evidence type="ECO:0000256" key="9">
    <source>
        <dbReference type="HAMAP-Rule" id="MF_00024"/>
    </source>
</evidence>
<proteinExistence type="inferred from homology"/>
<evidence type="ECO:0000313" key="11">
    <source>
        <dbReference type="Proteomes" id="UP000179284"/>
    </source>
</evidence>
<dbReference type="GO" id="GO:0009236">
    <property type="term" value="P:cobalamin biosynthetic process"/>
    <property type="evidence" value="ECO:0007669"/>
    <property type="project" value="UniProtKB-UniRule"/>
</dbReference>
<keyword evidence="6 9" id="KW-0812">Transmembrane</keyword>
<evidence type="ECO:0000256" key="2">
    <source>
        <dbReference type="ARBA" id="ARBA00004953"/>
    </source>
</evidence>
<protein>
    <recommendedName>
        <fullName evidence="9">Cobalamin biosynthesis protein CobD</fullName>
    </recommendedName>
</protein>
<dbReference type="GO" id="GO:0015420">
    <property type="term" value="F:ABC-type vitamin B12 transporter activity"/>
    <property type="evidence" value="ECO:0007669"/>
    <property type="project" value="UniProtKB-UniRule"/>
</dbReference>
<keyword evidence="8 9" id="KW-0472">Membrane</keyword>
<evidence type="ECO:0000256" key="4">
    <source>
        <dbReference type="ARBA" id="ARBA00022475"/>
    </source>
</evidence>
<comment type="function">
    <text evidence="9">Converts cobyric acid to cobinamide by the addition of aminopropanol on the F carboxylic group.</text>
</comment>
<keyword evidence="4 9" id="KW-1003">Cell membrane</keyword>
<evidence type="ECO:0000256" key="6">
    <source>
        <dbReference type="ARBA" id="ARBA00022692"/>
    </source>
</evidence>
<feature type="transmembrane region" description="Helical" evidence="9">
    <location>
        <begin position="308"/>
        <end position="330"/>
    </location>
</feature>
<organism evidence="10 11">
    <name type="scientific">Butyrivibrio hungatei</name>
    <dbReference type="NCBI Taxonomy" id="185008"/>
    <lineage>
        <taxon>Bacteria</taxon>
        <taxon>Bacillati</taxon>
        <taxon>Bacillota</taxon>
        <taxon>Clostridia</taxon>
        <taxon>Lachnospirales</taxon>
        <taxon>Lachnospiraceae</taxon>
        <taxon>Butyrivibrio</taxon>
    </lineage>
</organism>
<comment type="caution">
    <text evidence="9">Lacks conserved residue(s) required for the propagation of feature annotation.</text>
</comment>
<comment type="subcellular location">
    <subcellularLocation>
        <location evidence="1 9">Cell membrane</location>
        <topology evidence="1 9">Multi-pass membrane protein</topology>
    </subcellularLocation>
</comment>
<feature type="transmembrane region" description="Helical" evidence="9">
    <location>
        <begin position="166"/>
        <end position="190"/>
    </location>
</feature>
<dbReference type="PANTHER" id="PTHR34308:SF1">
    <property type="entry name" value="COBALAMIN BIOSYNTHESIS PROTEIN CBIB"/>
    <property type="match status" value="1"/>
</dbReference>
<dbReference type="InterPro" id="IPR004485">
    <property type="entry name" value="Cobalamin_biosynth_CobD/CbiB"/>
</dbReference>
<dbReference type="AlphaFoldDB" id="A0A1D9P4W6"/>
<evidence type="ECO:0000256" key="7">
    <source>
        <dbReference type="ARBA" id="ARBA00022989"/>
    </source>
</evidence>
<dbReference type="Pfam" id="PF03186">
    <property type="entry name" value="CobD_Cbib"/>
    <property type="match status" value="1"/>
</dbReference>
<evidence type="ECO:0000256" key="5">
    <source>
        <dbReference type="ARBA" id="ARBA00022573"/>
    </source>
</evidence>
<evidence type="ECO:0000256" key="3">
    <source>
        <dbReference type="ARBA" id="ARBA00006263"/>
    </source>
</evidence>
<comment type="similarity">
    <text evidence="3 9">Belongs to the CobD/CbiB family.</text>
</comment>
<reference evidence="11" key="1">
    <citation type="submission" date="2016-10" db="EMBL/GenBank/DDBJ databases">
        <title>The complete genome sequence of the rumen bacterium Butyrivibrio hungatei MB2003.</title>
        <authorList>
            <person name="Palevich N."/>
            <person name="Kelly W.J."/>
            <person name="Leahy S.C."/>
            <person name="Altermann E."/>
            <person name="Rakonjac J."/>
            <person name="Attwood G.T."/>
        </authorList>
    </citation>
    <scope>NUCLEOTIDE SEQUENCE [LARGE SCALE GENOMIC DNA]</scope>
    <source>
        <strain evidence="11">MB2003</strain>
    </source>
</reference>
<accession>A0A1D9P4W6</accession>
<dbReference type="UniPathway" id="UPA00148"/>
<dbReference type="EMBL" id="CP017831">
    <property type="protein sequence ID" value="AOZ97384.1"/>
    <property type="molecule type" value="Genomic_DNA"/>
</dbReference>
<evidence type="ECO:0000256" key="8">
    <source>
        <dbReference type="ARBA" id="ARBA00023136"/>
    </source>
</evidence>
<dbReference type="HAMAP" id="MF_00024">
    <property type="entry name" value="CobD_CbiB"/>
    <property type="match status" value="1"/>
</dbReference>
<dbReference type="RefSeq" id="WP_071176994.1">
    <property type="nucleotide sequence ID" value="NZ_CP017831.1"/>
</dbReference>
<dbReference type="Proteomes" id="UP000179284">
    <property type="component" value="Chromosome I"/>
</dbReference>
<evidence type="ECO:0000313" key="10">
    <source>
        <dbReference type="EMBL" id="AOZ97384.1"/>
    </source>
</evidence>
<feature type="transmembrane region" description="Helical" evidence="9">
    <location>
        <begin position="62"/>
        <end position="85"/>
    </location>
</feature>